<evidence type="ECO:0000259" key="1">
    <source>
        <dbReference type="Pfam" id="PF04851"/>
    </source>
</evidence>
<organism evidence="2 3">
    <name type="scientific">Meiothermus taiwanensis WR-220</name>
    <dbReference type="NCBI Taxonomy" id="1339250"/>
    <lineage>
        <taxon>Bacteria</taxon>
        <taxon>Thermotogati</taxon>
        <taxon>Deinococcota</taxon>
        <taxon>Deinococci</taxon>
        <taxon>Thermales</taxon>
        <taxon>Thermaceae</taxon>
        <taxon>Meiothermus</taxon>
    </lineage>
</organism>
<dbReference type="Proteomes" id="UP000263013">
    <property type="component" value="Chromosome"/>
</dbReference>
<dbReference type="InterPro" id="IPR006935">
    <property type="entry name" value="Helicase/UvrB_N"/>
</dbReference>
<evidence type="ECO:0000313" key="3">
    <source>
        <dbReference type="Proteomes" id="UP000263013"/>
    </source>
</evidence>
<reference evidence="2 3" key="1">
    <citation type="submission" date="2017-05" db="EMBL/GenBank/DDBJ databases">
        <title>Complete genome sequence of Meiothermus taiwanensis WR-220.</title>
        <authorList>
            <person name="Wu W.-L."/>
            <person name="Lo W.-S."/>
            <person name="Kuo C.-H."/>
            <person name="Wu S.-H."/>
        </authorList>
    </citation>
    <scope>NUCLEOTIDE SEQUENCE [LARGE SCALE GENOMIC DNA]</scope>
    <source>
        <strain evidence="2 3">WR-220</strain>
    </source>
</reference>
<keyword evidence="3" id="KW-1185">Reference proteome</keyword>
<dbReference type="PANTHER" id="PTHR47396">
    <property type="entry name" value="TYPE I RESTRICTION ENZYME ECOKI R PROTEIN"/>
    <property type="match status" value="1"/>
</dbReference>
<dbReference type="PANTHER" id="PTHR47396:SF1">
    <property type="entry name" value="ATP-DEPENDENT HELICASE IRC3-RELATED"/>
    <property type="match status" value="1"/>
</dbReference>
<dbReference type="EMBL" id="CP021130">
    <property type="protein sequence ID" value="AWR87051.1"/>
    <property type="molecule type" value="Genomic_DNA"/>
</dbReference>
<accession>A0ABM6WJK9</accession>
<dbReference type="Pfam" id="PF04851">
    <property type="entry name" value="ResIII"/>
    <property type="match status" value="1"/>
</dbReference>
<sequence length="223" mass="25911">MDLPDPEVRSRRVLGFHRPEALLEWVGQPDTLRARRRRMPPLPPAGLRECQYEAIRGLEASLTANRPRALIQMTTGAGETFTAVSASYQLIKHVEARRILFLVGQGNLGRQTLREFQGYTPPDDPRRFTELYNVQHLTSNCPDPRRHLTFREVKELAEVLARAHPLFTPEHFRQLYERLQPEKVRRSQPERVLTDLISLVRFALEQEAELRPFPKTLEERFAA</sequence>
<protein>
    <submittedName>
        <fullName evidence="2">Type III restriction protein res subunit</fullName>
    </submittedName>
</protein>
<name>A0ABM6WJK9_9DEIN</name>
<evidence type="ECO:0000313" key="2">
    <source>
        <dbReference type="EMBL" id="AWR87051.1"/>
    </source>
</evidence>
<gene>
    <name evidence="2" type="ORF">Mtai_v1c18170</name>
</gene>
<dbReference type="InterPro" id="IPR027417">
    <property type="entry name" value="P-loop_NTPase"/>
</dbReference>
<dbReference type="Gene3D" id="3.40.50.300">
    <property type="entry name" value="P-loop containing nucleotide triphosphate hydrolases"/>
    <property type="match status" value="1"/>
</dbReference>
<proteinExistence type="predicted"/>
<feature type="domain" description="Helicase/UvrB N-terminal" evidence="1">
    <location>
        <begin position="47"/>
        <end position="139"/>
    </location>
</feature>
<dbReference type="SUPFAM" id="SSF52540">
    <property type="entry name" value="P-loop containing nucleoside triphosphate hydrolases"/>
    <property type="match status" value="1"/>
</dbReference>
<dbReference type="InterPro" id="IPR050742">
    <property type="entry name" value="Helicase_Restrict-Modif_Enz"/>
</dbReference>